<dbReference type="InterPro" id="IPR050224">
    <property type="entry name" value="TALE_homeobox"/>
</dbReference>
<sequence length="51" mass="6038">MLDNLEHPYPNHQQKLELAQQTNLTPKQVSDWYVNARRRIVPKLLDATPKQ</sequence>
<evidence type="ECO:0000256" key="4">
    <source>
        <dbReference type="PROSITE-ProRule" id="PRU00108"/>
    </source>
</evidence>
<evidence type="ECO:0000256" key="2">
    <source>
        <dbReference type="ARBA" id="ARBA00023155"/>
    </source>
</evidence>
<dbReference type="GO" id="GO:0003677">
    <property type="term" value="F:DNA binding"/>
    <property type="evidence" value="ECO:0007669"/>
    <property type="project" value="UniProtKB-UniRule"/>
</dbReference>
<dbReference type="CDD" id="cd00086">
    <property type="entry name" value="homeodomain"/>
    <property type="match status" value="1"/>
</dbReference>
<dbReference type="InterPro" id="IPR008422">
    <property type="entry name" value="KN_HD"/>
</dbReference>
<feature type="domain" description="Homeobox" evidence="5">
    <location>
        <begin position="1"/>
        <end position="43"/>
    </location>
</feature>
<protein>
    <recommendedName>
        <fullName evidence="5">Homeobox domain-containing protein</fullName>
    </recommendedName>
</protein>
<dbReference type="Gene3D" id="1.10.10.60">
    <property type="entry name" value="Homeodomain-like"/>
    <property type="match status" value="1"/>
</dbReference>
<evidence type="ECO:0000313" key="6">
    <source>
        <dbReference type="EMBL" id="NDV41633.1"/>
    </source>
</evidence>
<proteinExistence type="predicted"/>
<dbReference type="InterPro" id="IPR001356">
    <property type="entry name" value="HD"/>
</dbReference>
<evidence type="ECO:0000259" key="5">
    <source>
        <dbReference type="PROSITE" id="PS50071"/>
    </source>
</evidence>
<dbReference type="EMBL" id="GIBP01012664">
    <property type="protein sequence ID" value="NDV41633.1"/>
    <property type="molecule type" value="Transcribed_RNA"/>
</dbReference>
<dbReference type="PANTHER" id="PTHR11850">
    <property type="entry name" value="HOMEOBOX PROTEIN TRANSCRIPTION FACTORS"/>
    <property type="match status" value="1"/>
</dbReference>
<keyword evidence="3 4" id="KW-0539">Nucleus</keyword>
<dbReference type="GO" id="GO:0006355">
    <property type="term" value="P:regulation of DNA-templated transcription"/>
    <property type="evidence" value="ECO:0007669"/>
    <property type="project" value="InterPro"/>
</dbReference>
<name>A0A6B2LXD0_9EUKA</name>
<feature type="DNA-binding region" description="Homeobox" evidence="4">
    <location>
        <begin position="3"/>
        <end position="44"/>
    </location>
</feature>
<accession>A0A6B2LXD0</accession>
<dbReference type="Pfam" id="PF05920">
    <property type="entry name" value="Homeobox_KN"/>
    <property type="match status" value="1"/>
</dbReference>
<dbReference type="InterPro" id="IPR009057">
    <property type="entry name" value="Homeodomain-like_sf"/>
</dbReference>
<dbReference type="AlphaFoldDB" id="A0A6B2LXD0"/>
<keyword evidence="1 4" id="KW-0238">DNA-binding</keyword>
<organism evidence="6">
    <name type="scientific">Arcella intermedia</name>
    <dbReference type="NCBI Taxonomy" id="1963864"/>
    <lineage>
        <taxon>Eukaryota</taxon>
        <taxon>Amoebozoa</taxon>
        <taxon>Tubulinea</taxon>
        <taxon>Elardia</taxon>
        <taxon>Arcellinida</taxon>
        <taxon>Sphaerothecina</taxon>
        <taxon>Arcellidae</taxon>
        <taxon>Arcella</taxon>
    </lineage>
</organism>
<keyword evidence="2 4" id="KW-0371">Homeobox</keyword>
<comment type="subcellular location">
    <subcellularLocation>
        <location evidence="4">Nucleus</location>
    </subcellularLocation>
</comment>
<evidence type="ECO:0000256" key="3">
    <source>
        <dbReference type="ARBA" id="ARBA00023242"/>
    </source>
</evidence>
<reference evidence="6" key="1">
    <citation type="journal article" date="2020" name="J. Eukaryot. Microbiol.">
        <title>De novo Sequencing, Assembly and Annotation of the Transcriptome for the Free-Living Testate Amoeba Arcella intermedia.</title>
        <authorList>
            <person name="Ribeiro G.M."/>
            <person name="Porfirio-Sousa A.L."/>
            <person name="Maurer-Alcala X.X."/>
            <person name="Katz L.A."/>
            <person name="Lahr D.J.G."/>
        </authorList>
    </citation>
    <scope>NUCLEOTIDE SEQUENCE</scope>
</reference>
<dbReference type="GO" id="GO:0005634">
    <property type="term" value="C:nucleus"/>
    <property type="evidence" value="ECO:0007669"/>
    <property type="project" value="UniProtKB-SubCell"/>
</dbReference>
<dbReference type="PROSITE" id="PS50071">
    <property type="entry name" value="HOMEOBOX_2"/>
    <property type="match status" value="1"/>
</dbReference>
<evidence type="ECO:0000256" key="1">
    <source>
        <dbReference type="ARBA" id="ARBA00023125"/>
    </source>
</evidence>
<dbReference type="SUPFAM" id="SSF46689">
    <property type="entry name" value="Homeodomain-like"/>
    <property type="match status" value="1"/>
</dbReference>